<keyword evidence="1" id="KW-0479">Metal-binding</keyword>
<evidence type="ECO:0000313" key="8">
    <source>
        <dbReference type="EMBL" id="KAK6921910.1"/>
    </source>
</evidence>
<proteinExistence type="predicted"/>
<dbReference type="GO" id="GO:0008270">
    <property type="term" value="F:zinc ion binding"/>
    <property type="evidence" value="ECO:0007669"/>
    <property type="project" value="UniProtKB-KW"/>
</dbReference>
<evidence type="ECO:0000256" key="4">
    <source>
        <dbReference type="ARBA" id="ARBA00023015"/>
    </source>
</evidence>
<dbReference type="InterPro" id="IPR056280">
    <property type="entry name" value="AIPP2-like_SPOC"/>
</dbReference>
<feature type="domain" description="AIPP2-like SPOC-like" evidence="7">
    <location>
        <begin position="145"/>
        <end position="281"/>
    </location>
</feature>
<feature type="region of interest" description="Disordered" evidence="6">
    <location>
        <begin position="291"/>
        <end position="318"/>
    </location>
</feature>
<accession>A0AAN8UTU9</accession>
<dbReference type="Proteomes" id="UP001370490">
    <property type="component" value="Unassembled WGS sequence"/>
</dbReference>
<dbReference type="PANTHER" id="PTHR33304:SF36">
    <property type="entry name" value="GB|AAF26970.1-RELATED"/>
    <property type="match status" value="1"/>
</dbReference>
<dbReference type="EMBL" id="JBAMMX010000019">
    <property type="protein sequence ID" value="KAK6921910.1"/>
    <property type="molecule type" value="Genomic_DNA"/>
</dbReference>
<protein>
    <recommendedName>
        <fullName evidence="7">AIPP2-like SPOC-like domain-containing protein</fullName>
    </recommendedName>
</protein>
<keyword evidence="2" id="KW-0863">Zinc-finger</keyword>
<dbReference type="GO" id="GO:0034244">
    <property type="term" value="P:negative regulation of transcription elongation by RNA polymerase II"/>
    <property type="evidence" value="ECO:0007669"/>
    <property type="project" value="InterPro"/>
</dbReference>
<evidence type="ECO:0000256" key="3">
    <source>
        <dbReference type="ARBA" id="ARBA00022833"/>
    </source>
</evidence>
<reference evidence="8 9" key="1">
    <citation type="submission" date="2023-12" db="EMBL/GenBank/DDBJ databases">
        <title>A high-quality genome assembly for Dillenia turbinata (Dilleniales).</title>
        <authorList>
            <person name="Chanderbali A."/>
        </authorList>
    </citation>
    <scope>NUCLEOTIDE SEQUENCE [LARGE SCALE GENOMIC DNA]</scope>
    <source>
        <strain evidence="8">LSX21</strain>
        <tissue evidence="8">Leaf</tissue>
    </source>
</reference>
<comment type="caution">
    <text evidence="8">The sequence shown here is derived from an EMBL/GenBank/DDBJ whole genome shotgun (WGS) entry which is preliminary data.</text>
</comment>
<feature type="compositionally biased region" description="Polar residues" evidence="6">
    <location>
        <begin position="291"/>
        <end position="309"/>
    </location>
</feature>
<evidence type="ECO:0000313" key="9">
    <source>
        <dbReference type="Proteomes" id="UP001370490"/>
    </source>
</evidence>
<keyword evidence="3" id="KW-0862">Zinc</keyword>
<evidence type="ECO:0000259" key="7">
    <source>
        <dbReference type="Pfam" id="PF23121"/>
    </source>
</evidence>
<sequence length="318" mass="36039">MIPVAGKCFLGFKFSSSKHKILTESHVQMVTLIRLLVRFYDVYKGLLSTHLFFLVHWGLGRRSLFKGKNLFRLSGWAMMEFRNVRAHVKPQNCYMNYQSPHNQSLLAIQARGILWSSLGTGVGPNNDEVQDENSLSIGPAQMVIWKGMFDIANITPEGHLCRSCEGFVAHPAAIIACKAFDFSKQISGVIKLKLYPRSHDNLWPEKFQLDPPDWNDIALYFFPGCEESSKKQYAVLLKFMEENNLVLRSLIDHVELLICPSSLFPVDFQTLDGSFFMWGVFRSLEGGSTSATSAAHDSQQPAQKTCETTKSYKRQKLT</sequence>
<dbReference type="AlphaFoldDB" id="A0AAN8UTU9"/>
<evidence type="ECO:0000256" key="5">
    <source>
        <dbReference type="ARBA" id="ARBA00023163"/>
    </source>
</evidence>
<dbReference type="PANTHER" id="PTHR33304">
    <property type="match status" value="1"/>
</dbReference>
<keyword evidence="5" id="KW-0804">Transcription</keyword>
<name>A0AAN8UTU9_9MAGN</name>
<evidence type="ECO:0000256" key="1">
    <source>
        <dbReference type="ARBA" id="ARBA00022723"/>
    </source>
</evidence>
<organism evidence="8 9">
    <name type="scientific">Dillenia turbinata</name>
    <dbReference type="NCBI Taxonomy" id="194707"/>
    <lineage>
        <taxon>Eukaryota</taxon>
        <taxon>Viridiplantae</taxon>
        <taxon>Streptophyta</taxon>
        <taxon>Embryophyta</taxon>
        <taxon>Tracheophyta</taxon>
        <taxon>Spermatophyta</taxon>
        <taxon>Magnoliopsida</taxon>
        <taxon>eudicotyledons</taxon>
        <taxon>Gunneridae</taxon>
        <taxon>Pentapetalae</taxon>
        <taxon>Dilleniales</taxon>
        <taxon>Dilleniaceae</taxon>
        <taxon>Dillenia</taxon>
    </lineage>
</organism>
<evidence type="ECO:0000256" key="2">
    <source>
        <dbReference type="ARBA" id="ARBA00022771"/>
    </source>
</evidence>
<keyword evidence="9" id="KW-1185">Reference proteome</keyword>
<gene>
    <name evidence="8" type="ORF">RJ641_012417</name>
</gene>
<dbReference type="Pfam" id="PF23121">
    <property type="entry name" value="SPOC_AIPP2"/>
    <property type="match status" value="1"/>
</dbReference>
<evidence type="ECO:0000256" key="6">
    <source>
        <dbReference type="SAM" id="MobiDB-lite"/>
    </source>
</evidence>
<dbReference type="InterPro" id="IPR049914">
    <property type="entry name" value="PHD1-3/5-6"/>
</dbReference>
<dbReference type="GO" id="GO:0140566">
    <property type="term" value="F:histone reader activity"/>
    <property type="evidence" value="ECO:0007669"/>
    <property type="project" value="InterPro"/>
</dbReference>
<keyword evidence="4" id="KW-0805">Transcription regulation</keyword>